<comment type="similarity">
    <text evidence="2">Belongs to the TMEM8 family.</text>
</comment>
<feature type="compositionally biased region" description="Low complexity" evidence="8">
    <location>
        <begin position="37"/>
        <end position="48"/>
    </location>
</feature>
<comment type="caution">
    <text evidence="7">Lacks conserved residue(s) required for the propagation of feature annotation.</text>
</comment>
<keyword evidence="13" id="KW-1185">Reference proteome</keyword>
<evidence type="ECO:0000256" key="3">
    <source>
        <dbReference type="ARBA" id="ARBA00022475"/>
    </source>
</evidence>
<dbReference type="GO" id="GO:0005886">
    <property type="term" value="C:plasma membrane"/>
    <property type="evidence" value="ECO:0007669"/>
    <property type="project" value="UniProtKB-SubCell"/>
</dbReference>
<dbReference type="AlphaFoldDB" id="A0AAN9VCV1"/>
<keyword evidence="4 9" id="KW-0812">Transmembrane</keyword>
<dbReference type="PROSITE" id="PS01186">
    <property type="entry name" value="EGF_2"/>
    <property type="match status" value="1"/>
</dbReference>
<feature type="transmembrane region" description="Helical" evidence="9">
    <location>
        <begin position="641"/>
        <end position="663"/>
    </location>
</feature>
<feature type="domain" description="EGF-like" evidence="11">
    <location>
        <begin position="590"/>
        <end position="630"/>
    </location>
</feature>
<evidence type="ECO:0000256" key="9">
    <source>
        <dbReference type="SAM" id="Phobius"/>
    </source>
</evidence>
<feature type="chain" id="PRO_5043011320" description="EGF-like domain-containing protein" evidence="10">
    <location>
        <begin position="33"/>
        <end position="879"/>
    </location>
</feature>
<feature type="disulfide bond" evidence="7">
    <location>
        <begin position="620"/>
        <end position="629"/>
    </location>
</feature>
<evidence type="ECO:0000313" key="12">
    <source>
        <dbReference type="EMBL" id="KAK7792719.1"/>
    </source>
</evidence>
<dbReference type="PROSITE" id="PS00022">
    <property type="entry name" value="EGF_1"/>
    <property type="match status" value="1"/>
</dbReference>
<dbReference type="PANTHER" id="PTHR14319">
    <property type="entry name" value="FIVE-SPAN TRANSMEMBRANE PROTEIN M83"/>
    <property type="match status" value="1"/>
</dbReference>
<feature type="transmembrane region" description="Helical" evidence="9">
    <location>
        <begin position="790"/>
        <end position="809"/>
    </location>
</feature>
<gene>
    <name evidence="12" type="ORF">R5R35_003733</name>
</gene>
<evidence type="ECO:0000256" key="1">
    <source>
        <dbReference type="ARBA" id="ARBA00004651"/>
    </source>
</evidence>
<feature type="region of interest" description="Disordered" evidence="8">
    <location>
        <begin position="37"/>
        <end position="75"/>
    </location>
</feature>
<comment type="subcellular location">
    <subcellularLocation>
        <location evidence="1">Cell membrane</location>
        <topology evidence="1">Multi-pass membrane protein</topology>
    </subcellularLocation>
</comment>
<feature type="compositionally biased region" description="Low complexity" evidence="8">
    <location>
        <begin position="62"/>
        <end position="74"/>
    </location>
</feature>
<dbReference type="PANTHER" id="PTHR14319:SF3">
    <property type="entry name" value="TRANSMEMBRANE PROTEIN-LIKE PROTEIN"/>
    <property type="match status" value="1"/>
</dbReference>
<evidence type="ECO:0000256" key="2">
    <source>
        <dbReference type="ARBA" id="ARBA00005542"/>
    </source>
</evidence>
<protein>
    <recommendedName>
        <fullName evidence="11">EGF-like domain-containing protein</fullName>
    </recommendedName>
</protein>
<keyword evidence="3" id="KW-1003">Cell membrane</keyword>
<sequence>MVVARPLRAAAALWPLLLAHLLLLLLAPNVGGDAHIGGAPPTSSSPSTTPVPTPTGPPASSPAPSSARTGAASSWSGSLTRHARLATRDIQRFRSYKDVSILPFHVPARVRFASFNFTVTETVMPGIVRKCPPRKVTVTLKFGSYPVVNPDGARFPDHYDTRRLPYYEFEFESDAKPRTLNVSNPLPGDWYAVAFLSYTDPNDDKILQQGLSASCVALLEAALDIAPPADVPQVMEGVAAPVRVEGADAEALRRDFRIYVPATARVATVELFASSCSRNRCPGVELAARSKAFPGTVEADGGKDTARRSCPGESIQRGDGCALGTEPEEDTWLYITVEVTPDAKAAGKETQMAYALNVTFELEQSPGADGECSVADGECWSRVTLTRQSYVALFMYNYVRVLDPATPPGNAQAQAVNVSTSAPTILAFPVFPVKDVGGTLTFELRLDRTMTLMNATMDFRKLFASGAGGGGGGGGGGEDASSTTTPAPVAGAAGGTVNVSVVACLTYSSKRVPAFPDACVDSTTNARTPASVRVNTTSTTTYTGKLHVPYPEPGRWYLSVRPFCYLSANDTPSQVDCGDLNETQLSFVLDSEMCGADSCGQWGVCNTYLSGEVIFSTCVCKHGYRGWGCTDDQRIDQLQDLLLAALLLTLSNLPFLPAAIIAARRGYYTEGLVYCCTLFFSTFYHACEAGEDVYSYCLMRLDVLQFCDFYSAILALWVTLIAMADLPPTPRSLLHMGGAVGIALGTEYDRTSLAVFMVPTVVGVALVGTRWGLRCRAQRSCYPHKNYWKYCVPPGAVLVLVGLVCFSFLQTRSNYKYVHSAWHSMMALAIICGLPSRRHSAFESVESDDSVDSTAPFWKRFWKGTTRWLCAVPRCRCCL</sequence>
<feature type="transmembrane region" description="Helical" evidence="9">
    <location>
        <begin position="703"/>
        <end position="724"/>
    </location>
</feature>
<dbReference type="InterPro" id="IPR021910">
    <property type="entry name" value="NGX6/PGAP6/MYMK"/>
</dbReference>
<feature type="compositionally biased region" description="Pro residues" evidence="8">
    <location>
        <begin position="49"/>
        <end position="61"/>
    </location>
</feature>
<evidence type="ECO:0000256" key="5">
    <source>
        <dbReference type="ARBA" id="ARBA00022989"/>
    </source>
</evidence>
<dbReference type="PROSITE" id="PS50026">
    <property type="entry name" value="EGF_3"/>
    <property type="match status" value="1"/>
</dbReference>
<dbReference type="Pfam" id="PF12036">
    <property type="entry name" value="DUF3522"/>
    <property type="match status" value="1"/>
</dbReference>
<organism evidence="12 13">
    <name type="scientific">Gryllus longicercus</name>
    <dbReference type="NCBI Taxonomy" id="2509291"/>
    <lineage>
        <taxon>Eukaryota</taxon>
        <taxon>Metazoa</taxon>
        <taxon>Ecdysozoa</taxon>
        <taxon>Arthropoda</taxon>
        <taxon>Hexapoda</taxon>
        <taxon>Insecta</taxon>
        <taxon>Pterygota</taxon>
        <taxon>Neoptera</taxon>
        <taxon>Polyneoptera</taxon>
        <taxon>Orthoptera</taxon>
        <taxon>Ensifera</taxon>
        <taxon>Gryllidea</taxon>
        <taxon>Grylloidea</taxon>
        <taxon>Gryllidae</taxon>
        <taxon>Gryllinae</taxon>
        <taxon>Gryllus</taxon>
    </lineage>
</organism>
<proteinExistence type="inferred from homology"/>
<keyword evidence="7" id="KW-1015">Disulfide bond</keyword>
<accession>A0AAN9VCV1</accession>
<evidence type="ECO:0000256" key="10">
    <source>
        <dbReference type="SAM" id="SignalP"/>
    </source>
</evidence>
<reference evidence="12 13" key="1">
    <citation type="submission" date="2024-03" db="EMBL/GenBank/DDBJ databases">
        <title>The genome assembly and annotation of the cricket Gryllus longicercus Weissman &amp; Gray.</title>
        <authorList>
            <person name="Szrajer S."/>
            <person name="Gray D."/>
            <person name="Ylla G."/>
        </authorList>
    </citation>
    <scope>NUCLEOTIDE SEQUENCE [LARGE SCALE GENOMIC DNA]</scope>
    <source>
        <strain evidence="12">DAG 2021-001</strain>
        <tissue evidence="12">Whole body minus gut</tissue>
    </source>
</reference>
<dbReference type="EMBL" id="JAZDUA010000430">
    <property type="protein sequence ID" value="KAK7792719.1"/>
    <property type="molecule type" value="Genomic_DNA"/>
</dbReference>
<evidence type="ECO:0000313" key="13">
    <source>
        <dbReference type="Proteomes" id="UP001378592"/>
    </source>
</evidence>
<dbReference type="Proteomes" id="UP001378592">
    <property type="component" value="Unassembled WGS sequence"/>
</dbReference>
<evidence type="ECO:0000256" key="4">
    <source>
        <dbReference type="ARBA" id="ARBA00022692"/>
    </source>
</evidence>
<feature type="signal peptide" evidence="10">
    <location>
        <begin position="1"/>
        <end position="32"/>
    </location>
</feature>
<dbReference type="InterPro" id="IPR000742">
    <property type="entry name" value="EGF"/>
</dbReference>
<keyword evidence="7" id="KW-0245">EGF-like domain</keyword>
<keyword evidence="10" id="KW-0732">Signal</keyword>
<evidence type="ECO:0000256" key="7">
    <source>
        <dbReference type="PROSITE-ProRule" id="PRU00076"/>
    </source>
</evidence>
<feature type="transmembrane region" description="Helical" evidence="9">
    <location>
        <begin position="751"/>
        <end position="769"/>
    </location>
</feature>
<evidence type="ECO:0000256" key="6">
    <source>
        <dbReference type="ARBA" id="ARBA00023136"/>
    </source>
</evidence>
<evidence type="ECO:0000259" key="11">
    <source>
        <dbReference type="PROSITE" id="PS50026"/>
    </source>
</evidence>
<name>A0AAN9VCV1_9ORTH</name>
<keyword evidence="5 9" id="KW-1133">Transmembrane helix</keyword>
<keyword evidence="6 9" id="KW-0472">Membrane</keyword>
<evidence type="ECO:0000256" key="8">
    <source>
        <dbReference type="SAM" id="MobiDB-lite"/>
    </source>
</evidence>
<comment type="caution">
    <text evidence="12">The sequence shown here is derived from an EMBL/GenBank/DDBJ whole genome shotgun (WGS) entry which is preliminary data.</text>
</comment>